<dbReference type="KEGG" id="crq:GCK72_005549"/>
<accession>A0A6A5HEW9</accession>
<organism evidence="2 3">
    <name type="scientific">Caenorhabditis remanei</name>
    <name type="common">Caenorhabditis vulgaris</name>
    <dbReference type="NCBI Taxonomy" id="31234"/>
    <lineage>
        <taxon>Eukaryota</taxon>
        <taxon>Metazoa</taxon>
        <taxon>Ecdysozoa</taxon>
        <taxon>Nematoda</taxon>
        <taxon>Chromadorea</taxon>
        <taxon>Rhabditida</taxon>
        <taxon>Rhabditina</taxon>
        <taxon>Rhabditomorpha</taxon>
        <taxon>Rhabditoidea</taxon>
        <taxon>Rhabditidae</taxon>
        <taxon>Peloderinae</taxon>
        <taxon>Caenorhabditis</taxon>
    </lineage>
</organism>
<dbReference type="EMBL" id="WUAV01000002">
    <property type="protein sequence ID" value="KAF1765597.1"/>
    <property type="molecule type" value="Genomic_DNA"/>
</dbReference>
<evidence type="ECO:0000313" key="2">
    <source>
        <dbReference type="EMBL" id="KAF1765597.1"/>
    </source>
</evidence>
<comment type="caution">
    <text evidence="2">The sequence shown here is derived from an EMBL/GenBank/DDBJ whole genome shotgun (WGS) entry which is preliminary data.</text>
</comment>
<feature type="compositionally biased region" description="Basic and acidic residues" evidence="1">
    <location>
        <begin position="103"/>
        <end position="112"/>
    </location>
</feature>
<dbReference type="Proteomes" id="UP000483820">
    <property type="component" value="Chromosome II"/>
</dbReference>
<proteinExistence type="predicted"/>
<name>A0A6A5HEW9_CAERE</name>
<dbReference type="AlphaFoldDB" id="A0A6A5HEW9"/>
<dbReference type="CTD" id="9819877"/>
<evidence type="ECO:0000313" key="3">
    <source>
        <dbReference type="Proteomes" id="UP000483820"/>
    </source>
</evidence>
<reference evidence="2 3" key="1">
    <citation type="submission" date="2019-12" db="EMBL/GenBank/DDBJ databases">
        <title>Chromosome-level assembly of the Caenorhabditis remanei genome.</title>
        <authorList>
            <person name="Teterina A.A."/>
            <person name="Willis J.H."/>
            <person name="Phillips P.C."/>
        </authorList>
    </citation>
    <scope>NUCLEOTIDE SEQUENCE [LARGE SCALE GENOMIC DNA]</scope>
    <source>
        <strain evidence="2 3">PX506</strain>
        <tissue evidence="2">Whole organism</tissue>
    </source>
</reference>
<dbReference type="RefSeq" id="XP_053589431.1">
    <property type="nucleotide sequence ID" value="XM_053725237.1"/>
</dbReference>
<feature type="compositionally biased region" description="Low complexity" evidence="1">
    <location>
        <begin position="92"/>
        <end position="102"/>
    </location>
</feature>
<feature type="region of interest" description="Disordered" evidence="1">
    <location>
        <begin position="91"/>
        <end position="112"/>
    </location>
</feature>
<gene>
    <name evidence="2" type="ORF">GCK72_005549</name>
</gene>
<sequence>MEDSIDLMTCHHRVDGGGAPHRRRQRLPFYGKSSVVVPKWLLQENCGPCRYCVGLDGYPEPYFCVLTPTEIPCYIRIEFFPSIAEDCKVETTTESSSTPTSTTEHETSVVQW</sequence>
<evidence type="ECO:0000256" key="1">
    <source>
        <dbReference type="SAM" id="MobiDB-lite"/>
    </source>
</evidence>
<dbReference type="GeneID" id="9819877"/>
<protein>
    <submittedName>
        <fullName evidence="2">Uncharacterized protein</fullName>
    </submittedName>
</protein>